<name>A0A3N0IAZ6_9ACTN</name>
<dbReference type="EMBL" id="QIBZ01000016">
    <property type="protein sequence ID" value="RNM33532.1"/>
    <property type="molecule type" value="Genomic_DNA"/>
</dbReference>
<dbReference type="GeneID" id="98663160"/>
<dbReference type="Proteomes" id="UP000271472">
    <property type="component" value="Unassembled WGS sequence"/>
</dbReference>
<evidence type="ECO:0000313" key="1">
    <source>
        <dbReference type="EMBL" id="RNM33532.1"/>
    </source>
</evidence>
<sequence>MPGTWESYRWSLTTKVGFVADVDGGRYDVAGSWLKIDVYRNEDSQKWHVWADGIGIVALWIRTA</sequence>
<accession>A0A3N0IAZ6</accession>
<organism evidence="1 2">
    <name type="scientific">Slackia isoflavoniconvertens</name>
    <dbReference type="NCBI Taxonomy" id="572010"/>
    <lineage>
        <taxon>Bacteria</taxon>
        <taxon>Bacillati</taxon>
        <taxon>Actinomycetota</taxon>
        <taxon>Coriobacteriia</taxon>
        <taxon>Eggerthellales</taxon>
        <taxon>Eggerthellaceae</taxon>
        <taxon>Slackia</taxon>
    </lineage>
</organism>
<comment type="caution">
    <text evidence="1">The sequence shown here is derived from an EMBL/GenBank/DDBJ whole genome shotgun (WGS) entry which is preliminary data.</text>
</comment>
<dbReference type="AlphaFoldDB" id="A0A3N0IAZ6"/>
<proteinExistence type="predicted"/>
<evidence type="ECO:0008006" key="3">
    <source>
        <dbReference type="Google" id="ProtNLM"/>
    </source>
</evidence>
<keyword evidence="2" id="KW-1185">Reference proteome</keyword>
<reference evidence="2" key="1">
    <citation type="submission" date="2018-05" db="EMBL/GenBank/DDBJ databases">
        <title>Genome Sequencing of selected type strains of the family Eggerthellaceae.</title>
        <authorList>
            <person name="Danylec N."/>
            <person name="Stoll D.A."/>
            <person name="Doetsch A."/>
            <person name="Huch M."/>
        </authorList>
    </citation>
    <scope>NUCLEOTIDE SEQUENCE [LARGE SCALE GENOMIC DNA]</scope>
    <source>
        <strain evidence="2">DSM 22006</strain>
    </source>
</reference>
<dbReference type="RefSeq" id="WP_123220002.1">
    <property type="nucleotide sequence ID" value="NZ_JACHYQ010000003.1"/>
</dbReference>
<protein>
    <recommendedName>
        <fullName evidence="3">Ricin B lectin domain-containing protein</fullName>
    </recommendedName>
</protein>
<evidence type="ECO:0000313" key="2">
    <source>
        <dbReference type="Proteomes" id="UP000271472"/>
    </source>
</evidence>
<gene>
    <name evidence="1" type="ORF">DMP05_08305</name>
</gene>